<evidence type="ECO:0000259" key="7">
    <source>
        <dbReference type="PROSITE" id="PS50157"/>
    </source>
</evidence>
<dbReference type="AlphaFoldDB" id="A0A9Q1FCC9"/>
<dbReference type="SMART" id="SM00355">
    <property type="entry name" value="ZnF_C2H2"/>
    <property type="match status" value="4"/>
</dbReference>
<feature type="compositionally biased region" description="Polar residues" evidence="6">
    <location>
        <begin position="124"/>
        <end position="134"/>
    </location>
</feature>
<evidence type="ECO:0000256" key="3">
    <source>
        <dbReference type="ARBA" id="ARBA00022771"/>
    </source>
</evidence>
<evidence type="ECO:0000256" key="1">
    <source>
        <dbReference type="ARBA" id="ARBA00022723"/>
    </source>
</evidence>
<keyword evidence="9" id="KW-1185">Reference proteome</keyword>
<evidence type="ECO:0000256" key="2">
    <source>
        <dbReference type="ARBA" id="ARBA00022737"/>
    </source>
</evidence>
<dbReference type="FunFam" id="3.30.160.60:FF:000345">
    <property type="entry name" value="Zinc finger protein Gfi-1"/>
    <property type="match status" value="1"/>
</dbReference>
<evidence type="ECO:0000313" key="9">
    <source>
        <dbReference type="Proteomes" id="UP001152622"/>
    </source>
</evidence>
<evidence type="ECO:0000313" key="8">
    <source>
        <dbReference type="EMBL" id="KAJ8355594.1"/>
    </source>
</evidence>
<dbReference type="Proteomes" id="UP001152622">
    <property type="component" value="Chromosome 6"/>
</dbReference>
<gene>
    <name evidence="8" type="ORF">SKAU_G00183880</name>
</gene>
<evidence type="ECO:0000256" key="6">
    <source>
        <dbReference type="SAM" id="MobiDB-lite"/>
    </source>
</evidence>
<name>A0A9Q1FCC9_SYNKA</name>
<dbReference type="SUPFAM" id="SSF57667">
    <property type="entry name" value="beta-beta-alpha zinc fingers"/>
    <property type="match status" value="3"/>
</dbReference>
<keyword evidence="3 5" id="KW-0863">Zinc-finger</keyword>
<dbReference type="InterPro" id="IPR036236">
    <property type="entry name" value="Znf_C2H2_sf"/>
</dbReference>
<dbReference type="EMBL" id="JAINUF010000006">
    <property type="protein sequence ID" value="KAJ8355594.1"/>
    <property type="molecule type" value="Genomic_DNA"/>
</dbReference>
<dbReference type="GO" id="GO:0000978">
    <property type="term" value="F:RNA polymerase II cis-regulatory region sequence-specific DNA binding"/>
    <property type="evidence" value="ECO:0007669"/>
    <property type="project" value="TreeGrafter"/>
</dbReference>
<comment type="caution">
    <text evidence="8">The sequence shown here is derived from an EMBL/GenBank/DDBJ whole genome shotgun (WGS) entry which is preliminary data.</text>
</comment>
<feature type="domain" description="C2H2-type" evidence="7">
    <location>
        <begin position="406"/>
        <end position="433"/>
    </location>
</feature>
<dbReference type="Pfam" id="PF00096">
    <property type="entry name" value="zf-C2H2"/>
    <property type="match status" value="4"/>
</dbReference>
<protein>
    <recommendedName>
        <fullName evidence="7">C2H2-type domain-containing protein</fullName>
    </recommendedName>
</protein>
<dbReference type="FunFam" id="3.30.160.60:FF:000245">
    <property type="entry name" value="zinc finger protein Gfi-1"/>
    <property type="match status" value="1"/>
</dbReference>
<sequence length="448" mass="51095">MVDLFRFIQAKQCLYFADVIRLSSVITIQAKQCLCFADLFRLRAETYLTQIRERGRFERREQFFFVMTFVKDKPERCSEGRYSSNNNLFRLSSDCLPLGSFHLLNYPRMPRSFLVKSKRGGAHTSRSGSTQSQGHFLPPELPSHRSPAPEDANPTHPTEGVTRTAVTMTAVAPPTVRVNPMLSSPHGTLYVNLCAQWPPERPGRATDPPVPMPRWPVLCPGNSERERELEHLLHTFLSHRQGATERSDRELSSRQLNLKTPSAQRPRCEEVFTPAACLQAHLQRSHVRRLPIPLVTYSNACDQSYAFRPDLSIHCRVKERSFGCNVCGKTFKRSSTLSTHQLIHSDTRPYPCPYCGKSFHQKSDMKKHTFIHTGEKPHVCTVCGKAFSQSSNLITHSRKHSSHSPYSCPRCQHSFQRNVDLRRHLELHCGTAACTARTEPQKPALWYS</sequence>
<proteinExistence type="predicted"/>
<feature type="domain" description="C2H2-type" evidence="7">
    <location>
        <begin position="322"/>
        <end position="349"/>
    </location>
</feature>
<feature type="region of interest" description="Disordered" evidence="6">
    <location>
        <begin position="117"/>
        <end position="160"/>
    </location>
</feature>
<keyword evidence="1" id="KW-0479">Metal-binding</keyword>
<dbReference type="PANTHER" id="PTHR23226">
    <property type="entry name" value="ZINC FINGER AND SCAN DOMAIN-CONTAINING"/>
    <property type="match status" value="1"/>
</dbReference>
<dbReference type="PANTHER" id="PTHR23226:SF419">
    <property type="entry name" value="FI21258P1-RELATED"/>
    <property type="match status" value="1"/>
</dbReference>
<dbReference type="FunFam" id="3.30.160.60:FF:000432">
    <property type="entry name" value="zinc finger protein Gfi-1b isoform X1"/>
    <property type="match status" value="1"/>
</dbReference>
<keyword evidence="2" id="KW-0677">Repeat</keyword>
<feature type="domain" description="C2H2-type" evidence="7">
    <location>
        <begin position="350"/>
        <end position="377"/>
    </location>
</feature>
<organism evidence="8 9">
    <name type="scientific">Synaphobranchus kaupii</name>
    <name type="common">Kaup's arrowtooth eel</name>
    <dbReference type="NCBI Taxonomy" id="118154"/>
    <lineage>
        <taxon>Eukaryota</taxon>
        <taxon>Metazoa</taxon>
        <taxon>Chordata</taxon>
        <taxon>Craniata</taxon>
        <taxon>Vertebrata</taxon>
        <taxon>Euteleostomi</taxon>
        <taxon>Actinopterygii</taxon>
        <taxon>Neopterygii</taxon>
        <taxon>Teleostei</taxon>
        <taxon>Anguilliformes</taxon>
        <taxon>Synaphobranchidae</taxon>
        <taxon>Synaphobranchus</taxon>
    </lineage>
</organism>
<dbReference type="OrthoDB" id="6155966at2759"/>
<accession>A0A9Q1FCC9</accession>
<feature type="domain" description="C2H2-type" evidence="7">
    <location>
        <begin position="378"/>
        <end position="405"/>
    </location>
</feature>
<keyword evidence="4" id="KW-0862">Zinc</keyword>
<evidence type="ECO:0000256" key="5">
    <source>
        <dbReference type="PROSITE-ProRule" id="PRU00042"/>
    </source>
</evidence>
<dbReference type="Gene3D" id="3.30.160.60">
    <property type="entry name" value="Classic Zinc Finger"/>
    <property type="match status" value="4"/>
</dbReference>
<reference evidence="8" key="1">
    <citation type="journal article" date="2023" name="Science">
        <title>Genome structures resolve the early diversification of teleost fishes.</title>
        <authorList>
            <person name="Parey E."/>
            <person name="Louis A."/>
            <person name="Montfort J."/>
            <person name="Bouchez O."/>
            <person name="Roques C."/>
            <person name="Iampietro C."/>
            <person name="Lluch J."/>
            <person name="Castinel A."/>
            <person name="Donnadieu C."/>
            <person name="Desvignes T."/>
            <person name="Floi Bucao C."/>
            <person name="Jouanno E."/>
            <person name="Wen M."/>
            <person name="Mejri S."/>
            <person name="Dirks R."/>
            <person name="Jansen H."/>
            <person name="Henkel C."/>
            <person name="Chen W.J."/>
            <person name="Zahm M."/>
            <person name="Cabau C."/>
            <person name="Klopp C."/>
            <person name="Thompson A.W."/>
            <person name="Robinson-Rechavi M."/>
            <person name="Braasch I."/>
            <person name="Lecointre G."/>
            <person name="Bobe J."/>
            <person name="Postlethwait J.H."/>
            <person name="Berthelot C."/>
            <person name="Roest Crollius H."/>
            <person name="Guiguen Y."/>
        </authorList>
    </citation>
    <scope>NUCLEOTIDE SEQUENCE</scope>
    <source>
        <strain evidence="8">WJC10195</strain>
    </source>
</reference>
<dbReference type="PROSITE" id="PS50157">
    <property type="entry name" value="ZINC_FINGER_C2H2_2"/>
    <property type="match status" value="4"/>
</dbReference>
<dbReference type="GO" id="GO:0008270">
    <property type="term" value="F:zinc ion binding"/>
    <property type="evidence" value="ECO:0007669"/>
    <property type="project" value="UniProtKB-KW"/>
</dbReference>
<dbReference type="PROSITE" id="PS00028">
    <property type="entry name" value="ZINC_FINGER_C2H2_1"/>
    <property type="match status" value="4"/>
</dbReference>
<dbReference type="InterPro" id="IPR013087">
    <property type="entry name" value="Znf_C2H2_type"/>
</dbReference>
<evidence type="ECO:0000256" key="4">
    <source>
        <dbReference type="ARBA" id="ARBA00022833"/>
    </source>
</evidence>
<dbReference type="GO" id="GO:0000981">
    <property type="term" value="F:DNA-binding transcription factor activity, RNA polymerase II-specific"/>
    <property type="evidence" value="ECO:0007669"/>
    <property type="project" value="TreeGrafter"/>
</dbReference>